<dbReference type="PANTHER" id="PTHR31066:SF10">
    <property type="entry name" value="OCTICOSAPEPTIDE_PHOX_BEM1P FAMILY PROTEIN"/>
    <property type="match status" value="1"/>
</dbReference>
<feature type="compositionally biased region" description="Low complexity" evidence="1">
    <location>
        <begin position="187"/>
        <end position="196"/>
    </location>
</feature>
<dbReference type="Gramene" id="AET6Gv20570100.1">
    <property type="protein sequence ID" value="AET6Gv20570100.1"/>
    <property type="gene ID" value="AET6Gv20570100"/>
</dbReference>
<sequence length="233" mass="25733">MAGASSWSSSCSCTSSLGSLDDDDVVCVVKPGSPGAAAEGSVKFLCSYGGMILPRHPDGALRYVGGNNRVLSVDRPLQFHGKCLYQRRLLLSIDRVRYSAQFSCLTVDRSITSELQRKLTDMCGWEAVSLRCQLPTEDLDALVSVTTNDDLGHLLEEYDAASRDRLQPLKIRAFLFPRAKTPPLSPSTPSSRPTPSYVRHQHHHTARPPPARVHSGHRRPHQLLLLHNGSWLQ</sequence>
<organism evidence="3 4">
    <name type="scientific">Aegilops tauschii subsp. strangulata</name>
    <name type="common">Goatgrass</name>
    <dbReference type="NCBI Taxonomy" id="200361"/>
    <lineage>
        <taxon>Eukaryota</taxon>
        <taxon>Viridiplantae</taxon>
        <taxon>Streptophyta</taxon>
        <taxon>Embryophyta</taxon>
        <taxon>Tracheophyta</taxon>
        <taxon>Spermatophyta</taxon>
        <taxon>Magnoliopsida</taxon>
        <taxon>Liliopsida</taxon>
        <taxon>Poales</taxon>
        <taxon>Poaceae</taxon>
        <taxon>BOP clade</taxon>
        <taxon>Pooideae</taxon>
        <taxon>Triticodae</taxon>
        <taxon>Triticeae</taxon>
        <taxon>Triticinae</taxon>
        <taxon>Aegilops</taxon>
    </lineage>
</organism>
<dbReference type="CDD" id="cd06410">
    <property type="entry name" value="PB1_UP2"/>
    <property type="match status" value="1"/>
</dbReference>
<name>A0A453P1B1_AEGTS</name>
<dbReference type="InterPro" id="IPR053198">
    <property type="entry name" value="Gynoecium_Dev_Regulator"/>
</dbReference>
<dbReference type="SUPFAM" id="SSF54277">
    <property type="entry name" value="CAD &amp; PB1 domains"/>
    <property type="match status" value="1"/>
</dbReference>
<reference evidence="4" key="2">
    <citation type="journal article" date="2017" name="Nat. Plants">
        <title>The Aegilops tauschii genome reveals multiple impacts of transposons.</title>
        <authorList>
            <person name="Zhao G."/>
            <person name="Zou C."/>
            <person name="Li K."/>
            <person name="Wang K."/>
            <person name="Li T."/>
            <person name="Gao L."/>
            <person name="Zhang X."/>
            <person name="Wang H."/>
            <person name="Yang Z."/>
            <person name="Liu X."/>
            <person name="Jiang W."/>
            <person name="Mao L."/>
            <person name="Kong X."/>
            <person name="Jiao Y."/>
            <person name="Jia J."/>
        </authorList>
    </citation>
    <scope>NUCLEOTIDE SEQUENCE [LARGE SCALE GENOMIC DNA]</scope>
    <source>
        <strain evidence="4">cv. AL8/78</strain>
    </source>
</reference>
<evidence type="ECO:0000256" key="1">
    <source>
        <dbReference type="SAM" id="MobiDB-lite"/>
    </source>
</evidence>
<dbReference type="AlphaFoldDB" id="A0A453P1B1"/>
<dbReference type="Gene3D" id="3.10.20.90">
    <property type="entry name" value="Phosphatidylinositol 3-kinase Catalytic Subunit, Chain A, domain 1"/>
    <property type="match status" value="1"/>
</dbReference>
<dbReference type="Pfam" id="PF00564">
    <property type="entry name" value="PB1"/>
    <property type="match status" value="1"/>
</dbReference>
<proteinExistence type="predicted"/>
<keyword evidence="4" id="KW-1185">Reference proteome</keyword>
<dbReference type="InterPro" id="IPR000270">
    <property type="entry name" value="PB1_dom"/>
</dbReference>
<reference evidence="4" key="1">
    <citation type="journal article" date="2014" name="Science">
        <title>Ancient hybridizations among the ancestral genomes of bread wheat.</title>
        <authorList>
            <consortium name="International Wheat Genome Sequencing Consortium,"/>
            <person name="Marcussen T."/>
            <person name="Sandve S.R."/>
            <person name="Heier L."/>
            <person name="Spannagl M."/>
            <person name="Pfeifer M."/>
            <person name="Jakobsen K.S."/>
            <person name="Wulff B.B."/>
            <person name="Steuernagel B."/>
            <person name="Mayer K.F."/>
            <person name="Olsen O.A."/>
        </authorList>
    </citation>
    <scope>NUCLEOTIDE SEQUENCE [LARGE SCALE GENOMIC DNA]</scope>
    <source>
        <strain evidence="4">cv. AL8/78</strain>
    </source>
</reference>
<dbReference type="PANTHER" id="PTHR31066">
    <property type="entry name" value="OS05G0427100 PROTEIN-RELATED"/>
    <property type="match status" value="1"/>
</dbReference>
<evidence type="ECO:0000259" key="2">
    <source>
        <dbReference type="SMART" id="SM00666"/>
    </source>
</evidence>
<reference evidence="3" key="4">
    <citation type="submission" date="2019-03" db="UniProtKB">
        <authorList>
            <consortium name="EnsemblPlants"/>
        </authorList>
    </citation>
    <scope>IDENTIFICATION</scope>
</reference>
<reference evidence="3" key="3">
    <citation type="journal article" date="2017" name="Nature">
        <title>Genome sequence of the progenitor of the wheat D genome Aegilops tauschii.</title>
        <authorList>
            <person name="Luo M.C."/>
            <person name="Gu Y.Q."/>
            <person name="Puiu D."/>
            <person name="Wang H."/>
            <person name="Twardziok S.O."/>
            <person name="Deal K.R."/>
            <person name="Huo N."/>
            <person name="Zhu T."/>
            <person name="Wang L."/>
            <person name="Wang Y."/>
            <person name="McGuire P.E."/>
            <person name="Liu S."/>
            <person name="Long H."/>
            <person name="Ramasamy R.K."/>
            <person name="Rodriguez J.C."/>
            <person name="Van S.L."/>
            <person name="Yuan L."/>
            <person name="Wang Z."/>
            <person name="Xia Z."/>
            <person name="Xiao L."/>
            <person name="Anderson O.D."/>
            <person name="Ouyang S."/>
            <person name="Liang Y."/>
            <person name="Zimin A.V."/>
            <person name="Pertea G."/>
            <person name="Qi P."/>
            <person name="Bennetzen J.L."/>
            <person name="Dai X."/>
            <person name="Dawson M.W."/>
            <person name="Muller H.G."/>
            <person name="Kugler K."/>
            <person name="Rivarola-Duarte L."/>
            <person name="Spannagl M."/>
            <person name="Mayer K.F.X."/>
            <person name="Lu F.H."/>
            <person name="Bevan M.W."/>
            <person name="Leroy P."/>
            <person name="Li P."/>
            <person name="You F.M."/>
            <person name="Sun Q."/>
            <person name="Liu Z."/>
            <person name="Lyons E."/>
            <person name="Wicker T."/>
            <person name="Salzberg S.L."/>
            <person name="Devos K.M."/>
            <person name="Dvorak J."/>
        </authorList>
    </citation>
    <scope>NUCLEOTIDE SEQUENCE [LARGE SCALE GENOMIC DNA]</scope>
    <source>
        <strain evidence="3">cv. AL8/78</strain>
    </source>
</reference>
<dbReference type="Proteomes" id="UP000015105">
    <property type="component" value="Chromosome 6D"/>
</dbReference>
<evidence type="ECO:0000313" key="4">
    <source>
        <dbReference type="Proteomes" id="UP000015105"/>
    </source>
</evidence>
<protein>
    <recommendedName>
        <fullName evidence="2">PB1 domain-containing protein</fullName>
    </recommendedName>
</protein>
<feature type="region of interest" description="Disordered" evidence="1">
    <location>
        <begin position="180"/>
        <end position="217"/>
    </location>
</feature>
<evidence type="ECO:0000313" key="3">
    <source>
        <dbReference type="EnsemblPlants" id="AET6Gv20570100.1"/>
    </source>
</evidence>
<feature type="domain" description="PB1" evidence="2">
    <location>
        <begin position="56"/>
        <end position="178"/>
    </location>
</feature>
<dbReference type="SMART" id="SM00666">
    <property type="entry name" value="PB1"/>
    <property type="match status" value="1"/>
</dbReference>
<dbReference type="EnsemblPlants" id="AET6Gv20570100.1">
    <property type="protein sequence ID" value="AET6Gv20570100.1"/>
    <property type="gene ID" value="AET6Gv20570100"/>
</dbReference>
<dbReference type="STRING" id="200361.A0A453P1B1"/>
<accession>A0A453P1B1</accession>
<reference evidence="3" key="5">
    <citation type="journal article" date="2021" name="G3 (Bethesda)">
        <title>Aegilops tauschii genome assembly Aet v5.0 features greater sequence contiguity and improved annotation.</title>
        <authorList>
            <person name="Wang L."/>
            <person name="Zhu T."/>
            <person name="Rodriguez J.C."/>
            <person name="Deal K.R."/>
            <person name="Dubcovsky J."/>
            <person name="McGuire P.E."/>
            <person name="Lux T."/>
            <person name="Spannagl M."/>
            <person name="Mayer K.F.X."/>
            <person name="Baldrich P."/>
            <person name="Meyers B.C."/>
            <person name="Huo N."/>
            <person name="Gu Y.Q."/>
            <person name="Zhou H."/>
            <person name="Devos K.M."/>
            <person name="Bennetzen J.L."/>
            <person name="Unver T."/>
            <person name="Budak H."/>
            <person name="Gulick P.J."/>
            <person name="Galiba G."/>
            <person name="Kalapos B."/>
            <person name="Nelson D.R."/>
            <person name="Li P."/>
            <person name="You F.M."/>
            <person name="Luo M.C."/>
            <person name="Dvorak J."/>
        </authorList>
    </citation>
    <scope>NUCLEOTIDE SEQUENCE [LARGE SCALE GENOMIC DNA]</scope>
    <source>
        <strain evidence="3">cv. AL8/78</strain>
    </source>
</reference>